<protein>
    <submittedName>
        <fullName evidence="1">Ribonuclease VapC32</fullName>
        <ecNumber evidence="1">3.1.-.-</ecNumber>
    </submittedName>
</protein>
<keyword evidence="1" id="KW-0378">Hydrolase</keyword>
<evidence type="ECO:0000313" key="2">
    <source>
        <dbReference type="Proteomes" id="UP000035170"/>
    </source>
</evidence>
<dbReference type="SUPFAM" id="SSF88723">
    <property type="entry name" value="PIN domain-like"/>
    <property type="match status" value="1"/>
</dbReference>
<reference evidence="1 2" key="1">
    <citation type="submission" date="2015-03" db="EMBL/GenBank/DDBJ databases">
        <title>Genome sequence of Variovorax paradoxus TBEA6.</title>
        <authorList>
            <person name="Poehlein A."/>
            <person name="Schuldes J."/>
            <person name="Wuebbeler J.H."/>
            <person name="Hiessl S."/>
            <person name="Steinbuechel A."/>
            <person name="Daniel R."/>
        </authorList>
    </citation>
    <scope>NUCLEOTIDE SEQUENCE [LARGE SCALE GENOMIC DNA]</scope>
    <source>
        <strain evidence="1 2">TBEA6</strain>
    </source>
</reference>
<dbReference type="PATRIC" id="fig|34073.19.peg.5636"/>
<dbReference type="InterPro" id="IPR029060">
    <property type="entry name" value="PIN-like_dom_sf"/>
</dbReference>
<name>A0A0H2LUD9_VARPD</name>
<evidence type="ECO:0000313" key="1">
    <source>
        <dbReference type="EMBL" id="KLN53341.1"/>
    </source>
</evidence>
<accession>A0A0H2LUD9</accession>
<dbReference type="AlphaFoldDB" id="A0A0H2LUD9"/>
<dbReference type="EC" id="3.1.-.-" evidence="1"/>
<dbReference type="EMBL" id="JZWI01000035">
    <property type="protein sequence ID" value="KLN53341.1"/>
    <property type="molecule type" value="Genomic_DNA"/>
</dbReference>
<organism evidence="1 2">
    <name type="scientific">Variovorax paradoxus</name>
    <dbReference type="NCBI Taxonomy" id="34073"/>
    <lineage>
        <taxon>Bacteria</taxon>
        <taxon>Pseudomonadati</taxon>
        <taxon>Pseudomonadota</taxon>
        <taxon>Betaproteobacteria</taxon>
        <taxon>Burkholderiales</taxon>
        <taxon>Comamonadaceae</taxon>
        <taxon>Variovorax</taxon>
    </lineage>
</organism>
<proteinExistence type="predicted"/>
<dbReference type="RefSeq" id="WP_047786791.1">
    <property type="nucleotide sequence ID" value="NZ_JZWI01000035.1"/>
</dbReference>
<gene>
    <name evidence="1" type="ORF">VPARA_55070</name>
</gene>
<dbReference type="GO" id="GO:0016787">
    <property type="term" value="F:hydrolase activity"/>
    <property type="evidence" value="ECO:0007669"/>
    <property type="project" value="UniProtKB-KW"/>
</dbReference>
<sequence length="126" mass="13984">MKPVLVDTSVWVDHFRARNAALEQLLELDKVLMHPMVLGELACGTPPSRTQTLGYLQHLRQMQQANLREVLVLIETERLFGVGCGLVDLTLLASTLMTPGAELWTLDRCLGDLAQRFAVAHRPVGP</sequence>
<dbReference type="Proteomes" id="UP000035170">
    <property type="component" value="Unassembled WGS sequence"/>
</dbReference>
<dbReference type="Gene3D" id="3.40.50.1010">
    <property type="entry name" value="5'-nuclease"/>
    <property type="match status" value="1"/>
</dbReference>
<keyword evidence="2" id="KW-1185">Reference proteome</keyword>
<comment type="caution">
    <text evidence="1">The sequence shown here is derived from an EMBL/GenBank/DDBJ whole genome shotgun (WGS) entry which is preliminary data.</text>
</comment>